<dbReference type="Proteomes" id="UP000494269">
    <property type="component" value="Unassembled WGS sequence"/>
</dbReference>
<feature type="signal peptide" evidence="2">
    <location>
        <begin position="1"/>
        <end position="28"/>
    </location>
</feature>
<dbReference type="SMART" id="SM00869">
    <property type="entry name" value="Autotransporter"/>
    <property type="match status" value="1"/>
</dbReference>
<keyword evidence="2" id="KW-0732">Signal</keyword>
<sequence length="2345" mass="220620">MTDRQFPTVLTALSAAIAGALLSATASGQTTLPCSGSTALNCQVSGTYSQEIFVHPTGNNSPVPTMTVGATADITVSVQASTTAALKILSFGDNGNTSGTLTGGDTQGLTVTNSGNLTLQGSSTAISGDFYGLFAQMLGGNGVSSNDGHDGGNGGVAGRSPAQILSLTNSGAITMTMPSVSVTQGAALSALSEGGVGGETSEGSGGAGGQSMGVTLVNTGGINVTLTGTGSYAGIQAVSKGGSGASNSEGNGLEGGGGGAVSVINSGAVALNWNWNSGSDSGSTLYGIQAQAQSGDGGTASLDGNGGNAGQGAAQLMSASMTLNAGGNVKVTQTGAPPGAGAGAAVIIKGGKGGDAPSNHDDVIGGNGGDAGQIQSGKPVSSASAQFTDTDASVTTSGDKVSAIVVTTTGGNGGGNFSTGSFHDLNGGRGGIAGDGSILVSALTTAITFSTDGSTAPGVVALLQGGAGAAGGFYGGDIAGLGSSNAGNGGAGGNAGQINIALNGQSQLPITVKTTGSDSAGVYAFTGGGKGADGGALSGTIGGGAGGIGGAGGRSGDVNVTLASTVLTTLGDNSPGVVAQSIGASGGTGGTASQTVANGAPGGAGGSSGNVSVSIDGASSITTQGVDAIGILAQSASGGGGNGGGSDGELGGTGGAGGAGGNTGAVTVSNNGVITTSGNTARGILAQSLSGSGGAGADGYGVFYSGAGTGGSSGEVGTVNITNIGTISTAGSNAQGILAQSVAGGGGAGGQAGGLIWSVGGNSTTNPFTANGNLVSVNGSSGSITTTGTAGIGILGQSIGGGGGDGGGSTGIVSIGGTGGLGGAGGVASANLSSVKIATSGDGAHGIVMQSVGGGGGNAGNAGSTGLFVSVALGGTAGDGGAGGNTSANLTNTTISASGTKAAGLIAQSVGGGGGTGGQAFASSVGMGFSASVALGGTGGSGGNGAPVSSQMIGGTIATGQNPLLIFGAGACGGSCAPIAYNTLPVDAYGAVVQSIGGGGGLGGSASAQALALSVPVVPSGSVQFALASAVSMGGAGGSGGDGEYVTFAASQGAQITTSGQGGTGVLIQSIGGGGGAGGDSSALAASAGYGTLPDEAISLSVTPTFTVGGSGGVGGNGAAVSMALGGLINVSSGVASFTPDAAGTSTSRITTFGDYANGVKAQSIGGGGGDAGFGTGNTQAFGSGYSLTANVSLGSTGGSGGDGGAVQVQVLPTAAITTYGSGAIGVIAQSIGGGGGTSQGGSINVGISASNISPTANLAVGTKGGGGGSGSTVIVDVDGSIITSGGDAVGVLAQSIGGGGGLGGSAGSDASADNPVIAATFVRAGVTNITNAAVADSASGARVFKGSFSVALGGTGGAGNTGGAVTVNLGAGGFIQTAGDWASGIVAQSVGGGGGKGGIAAATGIAHLPDVTINSNVTLGGSGGLGADGGQVTTNLSGGAIKTAGYAASGVLAQSIGGGGGWGADGSDKSGGLFSVGSGNGGSGVAGGVGGNVTLVTKNSNTITTTGEGGFGAVLQSVGGSGGYAGSGSGQTLGLGPLAMPATQLVSGSQASYNSGGGGTVAFQDQGSITFNTYGNNAFGILAQSIGGGGGIIANSQAQLASSVQTSIYGSKPFSDSVSDGGAVNVTLGAASRINTSGTGAHGIVAQSVGGGGGIIGLPNTGAILTIDRSKVGTLTPGSGSGGDVTVTVPGTISVTGDGAVGILAQSVGAGGGLQLGTDGNSVYAGSAMRGVMNDATVTVNVPASGYIGSHGMNSVAIFAQNTNGSGGVKMTIDGLVVGGGGPGASVWIDSVVDSTLTIGQGGELTQVQENAILATGSALGVTNNGTIQGSVALNGGKMVNNGSVMAGVEFEGDLVNNGLVALGGKEGRLLGYQRTRFAQTTLTGDFSQSASGVLQVGADFNALVSDKLLINGPATFDGGVLIAPRALLPKRELSVLTVNGTQAGALTAVDSPVFDYSARQSGQETYVHVASANFNANSMGLAGNQSEVGKHLQQGWDLGGSSALSTLYAVLDTASRTGAGEYQARLTDLSPGVALAPAAQMQFAMARFTGAMMSCPTFNAADSSTKEQNCFWGEVSGRRTKQDGVDRTSSFSYDSTTYQFGGQREIAPNTFLGGSMAYQNSRLAGDDRRVSGSGDAGYAGIVLKRQVDQWTFSGALGGGYGSYDMDRNLNIARYGNTAKSSPNVYSFGARLRAARTFAQGSFYLKPYVDLDATYSRMPGYTESGDALRLKVDGSDQFVLGVAPTLELGGRVDLPKGAMMRPFAYAGVSLLSEDGWKTKARLDGAPAGAGSFTTSMPTDNVIGRVGAGFQVLNAAGLDFRLQYDGEFASKGSSHAGALKVSMPF</sequence>
<dbReference type="InterPro" id="IPR036709">
    <property type="entry name" value="Autotransporte_beta_dom_sf"/>
</dbReference>
<name>A0A6S7ASC1_9BURK</name>
<evidence type="ECO:0000256" key="1">
    <source>
        <dbReference type="SAM" id="MobiDB-lite"/>
    </source>
</evidence>
<keyword evidence="5" id="KW-1185">Reference proteome</keyword>
<feature type="domain" description="Autotransporter" evidence="3">
    <location>
        <begin position="2066"/>
        <end position="2345"/>
    </location>
</feature>
<evidence type="ECO:0000313" key="5">
    <source>
        <dbReference type="Proteomes" id="UP000494269"/>
    </source>
</evidence>
<proteinExistence type="predicted"/>
<reference evidence="4 5" key="1">
    <citation type="submission" date="2020-04" db="EMBL/GenBank/DDBJ databases">
        <authorList>
            <person name="De Canck E."/>
        </authorList>
    </citation>
    <scope>NUCLEOTIDE SEQUENCE [LARGE SCALE GENOMIC DNA]</scope>
    <source>
        <strain evidence="4 5">LMG 3441</strain>
    </source>
</reference>
<accession>A0A6S7ASC1</accession>
<evidence type="ECO:0000313" key="4">
    <source>
        <dbReference type="EMBL" id="CAB3701316.1"/>
    </source>
</evidence>
<dbReference type="EMBL" id="CADIJQ010000003">
    <property type="protein sequence ID" value="CAB3701316.1"/>
    <property type="molecule type" value="Genomic_DNA"/>
</dbReference>
<feature type="region of interest" description="Disordered" evidence="1">
    <location>
        <begin position="581"/>
        <end position="608"/>
    </location>
</feature>
<organism evidence="4 5">
    <name type="scientific">Achromobacter kerstersii</name>
    <dbReference type="NCBI Taxonomy" id="1353890"/>
    <lineage>
        <taxon>Bacteria</taxon>
        <taxon>Pseudomonadati</taxon>
        <taxon>Pseudomonadota</taxon>
        <taxon>Betaproteobacteria</taxon>
        <taxon>Burkholderiales</taxon>
        <taxon>Alcaligenaceae</taxon>
        <taxon>Achromobacter</taxon>
    </lineage>
</organism>
<dbReference type="InterPro" id="IPR005546">
    <property type="entry name" value="Autotransporte_beta"/>
</dbReference>
<dbReference type="PROSITE" id="PS51208">
    <property type="entry name" value="AUTOTRANSPORTER"/>
    <property type="match status" value="1"/>
</dbReference>
<protein>
    <recommendedName>
        <fullName evidence="3">Autotransporter domain-containing protein</fullName>
    </recommendedName>
</protein>
<feature type="chain" id="PRO_5028837533" description="Autotransporter domain-containing protein" evidence="2">
    <location>
        <begin position="29"/>
        <end position="2345"/>
    </location>
</feature>
<gene>
    <name evidence="4" type="ORF">LMG3441_02577</name>
</gene>
<evidence type="ECO:0000259" key="3">
    <source>
        <dbReference type="PROSITE" id="PS51208"/>
    </source>
</evidence>
<evidence type="ECO:0000256" key="2">
    <source>
        <dbReference type="SAM" id="SignalP"/>
    </source>
</evidence>
<dbReference type="SUPFAM" id="SSF103515">
    <property type="entry name" value="Autotransporter"/>
    <property type="match status" value="1"/>
</dbReference>